<gene>
    <name evidence="2" type="ORF">GMRT_jh019</name>
</gene>
<keyword evidence="1" id="KW-1133">Transmembrane helix</keyword>
<keyword evidence="1" id="KW-0472">Membrane</keyword>
<dbReference type="EMBL" id="VDLU01000005">
    <property type="protein sequence ID" value="TNJ26323.1"/>
    <property type="molecule type" value="Genomic_DNA"/>
</dbReference>
<proteinExistence type="predicted"/>
<organism evidence="2 3">
    <name type="scientific">Giardia muris</name>
    <dbReference type="NCBI Taxonomy" id="5742"/>
    <lineage>
        <taxon>Eukaryota</taxon>
        <taxon>Metamonada</taxon>
        <taxon>Diplomonadida</taxon>
        <taxon>Hexamitidae</taxon>
        <taxon>Giardiinae</taxon>
        <taxon>Giardia</taxon>
    </lineage>
</organism>
<comment type="caution">
    <text evidence="2">The sequence shown here is derived from an EMBL/GenBank/DDBJ whole genome shotgun (WGS) entry which is preliminary data.</text>
</comment>
<evidence type="ECO:0000313" key="2">
    <source>
        <dbReference type="EMBL" id="TNJ26323.1"/>
    </source>
</evidence>
<keyword evidence="1" id="KW-0812">Transmembrane</keyword>
<feature type="transmembrane region" description="Helical" evidence="1">
    <location>
        <begin position="77"/>
        <end position="102"/>
    </location>
</feature>
<dbReference type="Proteomes" id="UP000315496">
    <property type="component" value="Chromosome 5"/>
</dbReference>
<name>A0A4Z1SX92_GIAMU</name>
<accession>A0A4Z1SX92</accession>
<reference evidence="2 3" key="1">
    <citation type="submission" date="2019-05" db="EMBL/GenBank/DDBJ databases">
        <title>The compact genome of Giardia muris reveals important steps in the evolution of intestinal protozoan parasites.</title>
        <authorList>
            <person name="Xu F."/>
            <person name="Jimenez-Gonzalez A."/>
            <person name="Einarsson E."/>
            <person name="Astvaldsson A."/>
            <person name="Peirasmaki D."/>
            <person name="Eckmann L."/>
            <person name="Andersson J.O."/>
            <person name="Svard S.G."/>
            <person name="Jerlstrom-Hultqvist J."/>
        </authorList>
    </citation>
    <scope>NUCLEOTIDE SEQUENCE [LARGE SCALE GENOMIC DNA]</scope>
    <source>
        <strain evidence="2 3">Roberts-Thomson</strain>
    </source>
</reference>
<feature type="transmembrane region" description="Helical" evidence="1">
    <location>
        <begin position="34"/>
        <end position="56"/>
    </location>
</feature>
<sequence length="127" mass="13781">MAGVTVTDPFAHTEELPLFPKLVRHPMMVLRLPLAGVSLLFCFATLLTLGVSLWFMRGYREADGERSSPSVRLSARMLLRLLGLLLVIISIGLHVSAFVALGRVPYDVVRTLIRTALGAGGVLLVLA</sequence>
<evidence type="ECO:0000313" key="3">
    <source>
        <dbReference type="Proteomes" id="UP000315496"/>
    </source>
</evidence>
<dbReference type="AlphaFoldDB" id="A0A4Z1SX92"/>
<protein>
    <submittedName>
        <fullName evidence="2">Uncharacterized protein</fullName>
    </submittedName>
</protein>
<keyword evidence="3" id="KW-1185">Reference proteome</keyword>
<dbReference type="VEuPathDB" id="GiardiaDB:GMRT_jh019"/>
<evidence type="ECO:0000256" key="1">
    <source>
        <dbReference type="SAM" id="Phobius"/>
    </source>
</evidence>